<name>A0A5N5GV15_9ROSA</name>
<dbReference type="AlphaFoldDB" id="A0A5N5GV15"/>
<dbReference type="InterPro" id="IPR032739">
    <property type="entry name" value="MRNIP"/>
</dbReference>
<dbReference type="GO" id="GO:0003682">
    <property type="term" value="F:chromatin binding"/>
    <property type="evidence" value="ECO:0007669"/>
    <property type="project" value="TreeGrafter"/>
</dbReference>
<comment type="caution">
    <text evidence="2">The sequence shown here is derived from an EMBL/GenBank/DDBJ whole genome shotgun (WGS) entry which is preliminary data.</text>
</comment>
<dbReference type="Proteomes" id="UP000327157">
    <property type="component" value="Chromosome 15"/>
</dbReference>
<reference evidence="2 3" key="1">
    <citation type="submission" date="2019-09" db="EMBL/GenBank/DDBJ databases">
        <authorList>
            <person name="Ou C."/>
        </authorList>
    </citation>
    <scope>NUCLEOTIDE SEQUENCE [LARGE SCALE GENOMIC DNA]</scope>
    <source>
        <strain evidence="2">S2</strain>
        <tissue evidence="2">Leaf</tissue>
    </source>
</reference>
<proteinExistence type="predicted"/>
<dbReference type="GO" id="GO:0005634">
    <property type="term" value="C:nucleus"/>
    <property type="evidence" value="ECO:0007669"/>
    <property type="project" value="TreeGrafter"/>
</dbReference>
<reference evidence="3" key="2">
    <citation type="submission" date="2019-10" db="EMBL/GenBank/DDBJ databases">
        <title>A de novo genome assembly of a pear dwarfing rootstock.</title>
        <authorList>
            <person name="Wang F."/>
            <person name="Wang J."/>
            <person name="Li S."/>
            <person name="Zhang Y."/>
            <person name="Fang M."/>
            <person name="Ma L."/>
            <person name="Zhao Y."/>
            <person name="Jiang S."/>
        </authorList>
    </citation>
    <scope>NUCLEOTIDE SEQUENCE [LARGE SCALE GENOMIC DNA]</scope>
</reference>
<gene>
    <name evidence="2" type="ORF">D8674_014876</name>
</gene>
<protein>
    <recommendedName>
        <fullName evidence="1">MRN complex-interacting protein N-terminal domain-containing protein</fullName>
    </recommendedName>
</protein>
<organism evidence="2 3">
    <name type="scientific">Pyrus ussuriensis x Pyrus communis</name>
    <dbReference type="NCBI Taxonomy" id="2448454"/>
    <lineage>
        <taxon>Eukaryota</taxon>
        <taxon>Viridiplantae</taxon>
        <taxon>Streptophyta</taxon>
        <taxon>Embryophyta</taxon>
        <taxon>Tracheophyta</taxon>
        <taxon>Spermatophyta</taxon>
        <taxon>Magnoliopsida</taxon>
        <taxon>eudicotyledons</taxon>
        <taxon>Gunneridae</taxon>
        <taxon>Pentapetalae</taxon>
        <taxon>rosids</taxon>
        <taxon>fabids</taxon>
        <taxon>Rosales</taxon>
        <taxon>Rosaceae</taxon>
        <taxon>Amygdaloideae</taxon>
        <taxon>Maleae</taxon>
        <taxon>Pyrus</taxon>
    </lineage>
</organism>
<feature type="domain" description="MRN complex-interacting protein N-terminal" evidence="1">
    <location>
        <begin position="8"/>
        <end position="69"/>
    </location>
</feature>
<dbReference type="InterPro" id="IPR049472">
    <property type="entry name" value="MRNIP_N"/>
</dbReference>
<accession>A0A5N5GV15</accession>
<dbReference type="EMBL" id="SMOL01000401">
    <property type="protein sequence ID" value="KAB2619007.1"/>
    <property type="molecule type" value="Genomic_DNA"/>
</dbReference>
<sequence length="70" mass="8204">MPIVFVAVQRCQCSTMQVKQRNKSNKWTCVICNQKKSVRQVFAQCPMARDLCFFVQSSNMSRRFAQQTHD</sequence>
<evidence type="ECO:0000313" key="3">
    <source>
        <dbReference type="Proteomes" id="UP000327157"/>
    </source>
</evidence>
<dbReference type="PANTHER" id="PTHR15863">
    <property type="entry name" value="MRN COMPLEX-INTERACTING PROTEIN"/>
    <property type="match status" value="1"/>
</dbReference>
<dbReference type="PANTHER" id="PTHR15863:SF2">
    <property type="entry name" value="MRN COMPLEX-INTERACTING PROTEIN"/>
    <property type="match status" value="1"/>
</dbReference>
<dbReference type="GO" id="GO:0007095">
    <property type="term" value="P:mitotic G2 DNA damage checkpoint signaling"/>
    <property type="evidence" value="ECO:0007669"/>
    <property type="project" value="TreeGrafter"/>
</dbReference>
<dbReference type="OrthoDB" id="5960226at2759"/>
<keyword evidence="3" id="KW-1185">Reference proteome</keyword>
<reference evidence="2 3" key="3">
    <citation type="submission" date="2019-11" db="EMBL/GenBank/DDBJ databases">
        <title>A de novo genome assembly of a pear dwarfing rootstock.</title>
        <authorList>
            <person name="Wang F."/>
            <person name="Wang J."/>
            <person name="Li S."/>
            <person name="Zhang Y."/>
            <person name="Fang M."/>
            <person name="Ma L."/>
            <person name="Zhao Y."/>
            <person name="Jiang S."/>
        </authorList>
    </citation>
    <scope>NUCLEOTIDE SEQUENCE [LARGE SCALE GENOMIC DNA]</scope>
    <source>
        <strain evidence="2">S2</strain>
        <tissue evidence="2">Leaf</tissue>
    </source>
</reference>
<dbReference type="Pfam" id="PF15749">
    <property type="entry name" value="MRNIP"/>
    <property type="match status" value="1"/>
</dbReference>
<evidence type="ECO:0000259" key="1">
    <source>
        <dbReference type="Pfam" id="PF15749"/>
    </source>
</evidence>
<evidence type="ECO:0000313" key="2">
    <source>
        <dbReference type="EMBL" id="KAB2619007.1"/>
    </source>
</evidence>